<dbReference type="GO" id="GO:0008379">
    <property type="term" value="F:thioredoxin peroxidase activity"/>
    <property type="evidence" value="ECO:0007669"/>
    <property type="project" value="InterPro"/>
</dbReference>
<name>A0A1C3EQP0_9PLAN</name>
<gene>
    <name evidence="4" type="ORF">A6X21_17165</name>
</gene>
<dbReference type="OrthoDB" id="9781543at2"/>
<proteinExistence type="predicted"/>
<dbReference type="Proteomes" id="UP000094828">
    <property type="component" value="Unassembled WGS sequence"/>
</dbReference>
<keyword evidence="1" id="KW-1015">Disulfide bond</keyword>
<dbReference type="AlphaFoldDB" id="A0A1C3EQP0"/>
<evidence type="ECO:0000259" key="3">
    <source>
        <dbReference type="PROSITE" id="PS51352"/>
    </source>
</evidence>
<dbReference type="Gene3D" id="3.40.30.10">
    <property type="entry name" value="Glutaredoxin"/>
    <property type="match status" value="1"/>
</dbReference>
<dbReference type="PROSITE" id="PS51352">
    <property type="entry name" value="THIOREDOXIN_2"/>
    <property type="match status" value="1"/>
</dbReference>
<dbReference type="InterPro" id="IPR013766">
    <property type="entry name" value="Thioredoxin_domain"/>
</dbReference>
<evidence type="ECO:0000256" key="2">
    <source>
        <dbReference type="ARBA" id="ARBA00023284"/>
    </source>
</evidence>
<accession>A0A1C3EQP0</accession>
<dbReference type="SUPFAM" id="SSF52833">
    <property type="entry name" value="Thioredoxin-like"/>
    <property type="match status" value="1"/>
</dbReference>
<dbReference type="STRING" id="1841610.A6X21_17165"/>
<keyword evidence="5" id="KW-1185">Reference proteome</keyword>
<reference evidence="4 5" key="1">
    <citation type="submission" date="2016-05" db="EMBL/GenBank/DDBJ databases">
        <title>Genomic and physiological characterization of Planctopirus sp. isolated from fresh water lake.</title>
        <authorList>
            <person name="Subhash Y."/>
            <person name="Ramana C."/>
        </authorList>
    </citation>
    <scope>NUCLEOTIDE SEQUENCE [LARGE SCALE GENOMIC DNA]</scope>
    <source>
        <strain evidence="4 5">JC280</strain>
    </source>
</reference>
<evidence type="ECO:0000256" key="1">
    <source>
        <dbReference type="ARBA" id="ARBA00023157"/>
    </source>
</evidence>
<dbReference type="NCBIfam" id="NF001808">
    <property type="entry name" value="PRK00522.1"/>
    <property type="match status" value="1"/>
</dbReference>
<protein>
    <submittedName>
        <fullName evidence="4">Lipid hydroperoxide peroxidase</fullName>
    </submittedName>
</protein>
<dbReference type="InterPro" id="IPR050455">
    <property type="entry name" value="Tpx_Peroxidase_subfamily"/>
</dbReference>
<keyword evidence="2" id="KW-0676">Redox-active center</keyword>
<dbReference type="RefSeq" id="WP_068846050.1">
    <property type="nucleotide sequence ID" value="NZ_LYDR01000033.1"/>
</dbReference>
<evidence type="ECO:0000313" key="4">
    <source>
        <dbReference type="EMBL" id="ODA35565.1"/>
    </source>
</evidence>
<sequence>MKRAGATTLKGNPVDLKGRAIVVGDVAPTFSLQANDLSEVTLSGKTTIIATVPSLDTSVCALETKKFNDEVKNLPNVDVFVVSMDLPFGNKRWCASEGVENIKTLSAHRCTDFGVDYGVLISGGPLDRCLARAVFVVGADGKVKFVEYCKEIADHPNYEAVLAAAKS</sequence>
<dbReference type="PANTHER" id="PTHR43110">
    <property type="entry name" value="THIOL PEROXIDASE"/>
    <property type="match status" value="1"/>
</dbReference>
<dbReference type="Pfam" id="PF08534">
    <property type="entry name" value="Redoxin"/>
    <property type="match status" value="1"/>
</dbReference>
<evidence type="ECO:0000313" key="5">
    <source>
        <dbReference type="Proteomes" id="UP000094828"/>
    </source>
</evidence>
<organism evidence="4 5">
    <name type="scientific">Planctopirus hydrillae</name>
    <dbReference type="NCBI Taxonomy" id="1841610"/>
    <lineage>
        <taxon>Bacteria</taxon>
        <taxon>Pseudomonadati</taxon>
        <taxon>Planctomycetota</taxon>
        <taxon>Planctomycetia</taxon>
        <taxon>Planctomycetales</taxon>
        <taxon>Planctomycetaceae</taxon>
        <taxon>Planctopirus</taxon>
    </lineage>
</organism>
<dbReference type="InterPro" id="IPR002065">
    <property type="entry name" value="TPX"/>
</dbReference>
<comment type="caution">
    <text evidence="4">The sequence shown here is derived from an EMBL/GenBank/DDBJ whole genome shotgun (WGS) entry which is preliminary data.</text>
</comment>
<dbReference type="PANTHER" id="PTHR43110:SF1">
    <property type="entry name" value="THIOL PEROXIDASE"/>
    <property type="match status" value="1"/>
</dbReference>
<keyword evidence="4" id="KW-0575">Peroxidase</keyword>
<feature type="domain" description="Thioredoxin" evidence="3">
    <location>
        <begin position="21"/>
        <end position="167"/>
    </location>
</feature>
<dbReference type="InterPro" id="IPR036249">
    <property type="entry name" value="Thioredoxin-like_sf"/>
</dbReference>
<dbReference type="EMBL" id="LYDR01000033">
    <property type="protein sequence ID" value="ODA35565.1"/>
    <property type="molecule type" value="Genomic_DNA"/>
</dbReference>
<dbReference type="CDD" id="cd03014">
    <property type="entry name" value="PRX_Atyp2cys"/>
    <property type="match status" value="1"/>
</dbReference>
<dbReference type="InterPro" id="IPR013740">
    <property type="entry name" value="Redoxin"/>
</dbReference>
<keyword evidence="4" id="KW-0560">Oxidoreductase</keyword>